<proteinExistence type="predicted"/>
<dbReference type="SUPFAM" id="SSF50494">
    <property type="entry name" value="Trypsin-like serine proteases"/>
    <property type="match status" value="1"/>
</dbReference>
<dbReference type="EMBL" id="CAFBMK010000079">
    <property type="protein sequence ID" value="CAB4915579.1"/>
    <property type="molecule type" value="Genomic_DNA"/>
</dbReference>
<evidence type="ECO:0000313" key="1">
    <source>
        <dbReference type="EMBL" id="CAB4915579.1"/>
    </source>
</evidence>
<dbReference type="Gene3D" id="2.40.10.10">
    <property type="entry name" value="Trypsin-like serine proteases"/>
    <property type="match status" value="2"/>
</dbReference>
<organism evidence="1">
    <name type="scientific">freshwater metagenome</name>
    <dbReference type="NCBI Taxonomy" id="449393"/>
    <lineage>
        <taxon>unclassified sequences</taxon>
        <taxon>metagenomes</taxon>
        <taxon>ecological metagenomes</taxon>
    </lineage>
</organism>
<reference evidence="1" key="1">
    <citation type="submission" date="2020-05" db="EMBL/GenBank/DDBJ databases">
        <authorList>
            <person name="Chiriac C."/>
            <person name="Salcher M."/>
            <person name="Ghai R."/>
            <person name="Kavagutti S V."/>
        </authorList>
    </citation>
    <scope>NUCLEOTIDE SEQUENCE</scope>
</reference>
<sequence length="302" mass="30812">MLRRLLLPATTLVALALPGAASAADWAPVADATIRPGSETRTDGSGQCTSNFVFENGGDVLLGQAAHCAGTGEATETDGCDAASLPLGTKVAVEGAEHRGEIVYSSWVEMQRRDEPDADTCAGNDFALIRLDPRDAPKVNPSVPFWGGPTALGADDADAGEAVYSYGNSSLRLGLQTLKPKVGLHLGRDLGGWSHQVATLTPGVPGDSGSAVLSADGRALGTLSTLSLAPVPGTNGVGDLAREVGYARTTTGFAGLELATGTEPFRAPDPERTARELAARLQQDVGSVLDGSLVGKVLGVVG</sequence>
<accession>A0A6J7HIZ8</accession>
<dbReference type="InterPro" id="IPR009003">
    <property type="entry name" value="Peptidase_S1_PA"/>
</dbReference>
<name>A0A6J7HIZ8_9ZZZZ</name>
<gene>
    <name evidence="1" type="ORF">UFOPK3564_01540</name>
</gene>
<protein>
    <submittedName>
        <fullName evidence="1">Unannotated protein</fullName>
    </submittedName>
</protein>
<dbReference type="InterPro" id="IPR043504">
    <property type="entry name" value="Peptidase_S1_PA_chymotrypsin"/>
</dbReference>
<dbReference type="AlphaFoldDB" id="A0A6J7HIZ8"/>